<sequence>MNMLDGAPGRVVPSAGVVSSRVGIRLEAIVMVGGAEGDLEIPVRLISHELVGGQVIVRLATPAWDLGAVIDRDDGGGFAVADRVSFPVRKLHFCGEDGQAFRHGLVGAIARAEGAPRPGAGQAAGVSP</sequence>
<dbReference type="RefSeq" id="WP_128230860.1">
    <property type="nucleotide sequence ID" value="NZ_SAUY01000001.1"/>
</dbReference>
<protein>
    <submittedName>
        <fullName evidence="1">Uncharacterized protein</fullName>
    </submittedName>
</protein>
<evidence type="ECO:0000313" key="1">
    <source>
        <dbReference type="EMBL" id="RWR34935.1"/>
    </source>
</evidence>
<name>A0A443KPQ6_9RHOB</name>
<evidence type="ECO:0000313" key="2">
    <source>
        <dbReference type="Proteomes" id="UP000284451"/>
    </source>
</evidence>
<proteinExistence type="predicted"/>
<accession>A0A443KPQ6</accession>
<dbReference type="EMBL" id="SAUY01000001">
    <property type="protein sequence ID" value="RWR34935.1"/>
    <property type="molecule type" value="Genomic_DNA"/>
</dbReference>
<organism evidence="1 2">
    <name type="scientific">Paenirhodobacter populi</name>
    <dbReference type="NCBI Taxonomy" id="2306993"/>
    <lineage>
        <taxon>Bacteria</taxon>
        <taxon>Pseudomonadati</taxon>
        <taxon>Pseudomonadota</taxon>
        <taxon>Alphaproteobacteria</taxon>
        <taxon>Rhodobacterales</taxon>
        <taxon>Rhodobacter group</taxon>
        <taxon>Paenirhodobacter</taxon>
    </lineage>
</organism>
<reference evidence="1 2" key="1">
    <citation type="submission" date="2019-01" db="EMBL/GenBank/DDBJ databases">
        <title>Sinorhodobacter populi sp. nov. isolated from the symptomatic bark tissue of Populus euramericana canker.</title>
        <authorList>
            <person name="Xu G."/>
        </authorList>
    </citation>
    <scope>NUCLEOTIDE SEQUENCE [LARGE SCALE GENOMIC DNA]</scope>
    <source>
        <strain evidence="1 2">07D10-4-3</strain>
    </source>
</reference>
<gene>
    <name evidence="1" type="ORF">D2T29_00185</name>
</gene>
<dbReference type="AlphaFoldDB" id="A0A443KPQ6"/>
<reference evidence="1 2" key="2">
    <citation type="submission" date="2019-01" db="EMBL/GenBank/DDBJ databases">
        <authorList>
            <person name="Li Y."/>
        </authorList>
    </citation>
    <scope>NUCLEOTIDE SEQUENCE [LARGE SCALE GENOMIC DNA]</scope>
    <source>
        <strain evidence="1 2">07D10-4-3</strain>
    </source>
</reference>
<comment type="caution">
    <text evidence="1">The sequence shown here is derived from an EMBL/GenBank/DDBJ whole genome shotgun (WGS) entry which is preliminary data.</text>
</comment>
<dbReference type="Proteomes" id="UP000284451">
    <property type="component" value="Unassembled WGS sequence"/>
</dbReference>